<dbReference type="EMBL" id="JAVFKD010000014">
    <property type="protein sequence ID" value="KAK5989621.1"/>
    <property type="molecule type" value="Genomic_DNA"/>
</dbReference>
<comment type="caution">
    <text evidence="1">The sequence shown here is derived from an EMBL/GenBank/DDBJ whole genome shotgun (WGS) entry which is preliminary data.</text>
</comment>
<evidence type="ECO:0000313" key="2">
    <source>
        <dbReference type="Proteomes" id="UP001338125"/>
    </source>
</evidence>
<sequence length="538" mass="58477">MNAHYTDEERFNKDIAANNIDTTALSDAAHDAARHKHHDKAVTPPLWEAVGNPNSGKLAGLRNSAGYIVPVSDKTAEGELAMAIYQALDELDSEHVVQWWQGTPTVAVTGPIDAPTTAAAWAYRRLMRSGLLALLEHTSISGRQSWLDAVEYCRAVALDPQDTVQRAHSRWVRSCSDLHQELMTRFGPATVSAARDGSAKLVADHYQGRRLNVSHVDKKANFKKYSPTAIVGAAYYPTSSPLAVGCYESGALPCSLLLSGWLSAEEAVKLATLSHIGVCDDYGSFTLADEDVRLRLVAQGLGAVLEFGGQAVDALVDNSVLQGVGTSNEISLRSAMAWRAVSGGTTMYNGHIVAGDSIEQGLVAAEVMIATHDLFDWRSDVAGGNWENVFSVAYALNIENPFHTFLETILRRAAEHPRSGAYAIAPIGIMTFTACRYSSFNYLNLGVNHEGPCPECVRLTKVVTAGAGLAWAPKSPPNSHEEGHEIRKRAKIWVDRFEDQGLVQEGMSWFQDLINTGKIWVFDASLKMPQIDTEAGWA</sequence>
<proteinExistence type="predicted"/>
<evidence type="ECO:0000313" key="1">
    <source>
        <dbReference type="EMBL" id="KAK5989621.1"/>
    </source>
</evidence>
<name>A0ABR0SBT4_9HYPO</name>
<reference evidence="1 2" key="1">
    <citation type="submission" date="2024-01" db="EMBL/GenBank/DDBJ databases">
        <title>Complete genome of Cladobotryum mycophilum ATHUM6906.</title>
        <authorList>
            <person name="Christinaki A.C."/>
            <person name="Myridakis A.I."/>
            <person name="Kouvelis V.N."/>
        </authorList>
    </citation>
    <scope>NUCLEOTIDE SEQUENCE [LARGE SCALE GENOMIC DNA]</scope>
    <source>
        <strain evidence="1 2">ATHUM6906</strain>
    </source>
</reference>
<protein>
    <submittedName>
        <fullName evidence="1">Uncharacterized protein</fullName>
    </submittedName>
</protein>
<accession>A0ABR0SBT4</accession>
<keyword evidence="2" id="KW-1185">Reference proteome</keyword>
<gene>
    <name evidence="1" type="ORF">PT974_07875</name>
</gene>
<dbReference type="Proteomes" id="UP001338125">
    <property type="component" value="Unassembled WGS sequence"/>
</dbReference>
<organism evidence="1 2">
    <name type="scientific">Cladobotryum mycophilum</name>
    <dbReference type="NCBI Taxonomy" id="491253"/>
    <lineage>
        <taxon>Eukaryota</taxon>
        <taxon>Fungi</taxon>
        <taxon>Dikarya</taxon>
        <taxon>Ascomycota</taxon>
        <taxon>Pezizomycotina</taxon>
        <taxon>Sordariomycetes</taxon>
        <taxon>Hypocreomycetidae</taxon>
        <taxon>Hypocreales</taxon>
        <taxon>Hypocreaceae</taxon>
        <taxon>Cladobotryum</taxon>
    </lineage>
</organism>